<comment type="caution">
    <text evidence="1">The sequence shown here is derived from an EMBL/GenBank/DDBJ whole genome shotgun (WGS) entry which is preliminary data.</text>
</comment>
<protein>
    <submittedName>
        <fullName evidence="1">Uncharacterized protein</fullName>
    </submittedName>
</protein>
<reference evidence="2" key="1">
    <citation type="journal article" date="2015" name="BMC Genomics">
        <title>Draft genome of a commonly misdiagnosed multidrug resistant pathogen Candida auris.</title>
        <authorList>
            <person name="Chatterjee S."/>
            <person name="Alampalli S.V."/>
            <person name="Nageshan R.K."/>
            <person name="Chettiar S.T."/>
            <person name="Joshi S."/>
            <person name="Tatu U.S."/>
        </authorList>
    </citation>
    <scope>NUCLEOTIDE SEQUENCE [LARGE SCALE GENOMIC DNA]</scope>
    <source>
        <strain evidence="2">6684</strain>
    </source>
</reference>
<accession>A0A0L0NWW3</accession>
<name>A0A0L0NWW3_CANAR</name>
<sequence>MRKVILFLGARRAMNQALSYHPKGYIDTLSINEGRDFDGLESAAVFAIKQFNKLYVHIKFVISMTQST</sequence>
<dbReference type="Proteomes" id="UP000037122">
    <property type="component" value="Unassembled WGS sequence"/>
</dbReference>
<dbReference type="AlphaFoldDB" id="A0A0L0NWW3"/>
<proteinExistence type="predicted"/>
<organism evidence="1 2">
    <name type="scientific">Candidozyma auris</name>
    <name type="common">Yeast</name>
    <name type="synonym">Candida auris</name>
    <dbReference type="NCBI Taxonomy" id="498019"/>
    <lineage>
        <taxon>Eukaryota</taxon>
        <taxon>Fungi</taxon>
        <taxon>Dikarya</taxon>
        <taxon>Ascomycota</taxon>
        <taxon>Saccharomycotina</taxon>
        <taxon>Pichiomycetes</taxon>
        <taxon>Metschnikowiaceae</taxon>
        <taxon>Candidozyma</taxon>
    </lineage>
</organism>
<gene>
    <name evidence="1" type="ORF">QG37_05119</name>
</gene>
<dbReference type="EMBL" id="LGST01000035">
    <property type="protein sequence ID" value="KND98135.1"/>
    <property type="molecule type" value="Genomic_DNA"/>
</dbReference>
<evidence type="ECO:0000313" key="2">
    <source>
        <dbReference type="Proteomes" id="UP000037122"/>
    </source>
</evidence>
<dbReference type="VEuPathDB" id="FungiDB:QG37_05119"/>
<evidence type="ECO:0000313" key="1">
    <source>
        <dbReference type="EMBL" id="KND98135.1"/>
    </source>
</evidence>